<dbReference type="PANTHER" id="PTHR46312:SF2">
    <property type="entry name" value="NUCLEOTIDE-BINDING OLIGOMERIZATION DOMAIN-CONTAINING PROTEIN 2-LIKE"/>
    <property type="match status" value="1"/>
</dbReference>
<reference evidence="3" key="1">
    <citation type="journal article" date="2019" name="Int. J. Syst. Evol. Microbiol.">
        <title>The Global Catalogue of Microorganisms (GCM) 10K type strain sequencing project: providing services to taxonomists for standard genome sequencing and annotation.</title>
        <authorList>
            <consortium name="The Broad Institute Genomics Platform"/>
            <consortium name="The Broad Institute Genome Sequencing Center for Infectious Disease"/>
            <person name="Wu L."/>
            <person name="Ma J."/>
        </authorList>
    </citation>
    <scope>NUCLEOTIDE SEQUENCE [LARGE SCALE GENOMIC DNA]</scope>
    <source>
        <strain evidence="3">CGMCC 4.7405</strain>
    </source>
</reference>
<keyword evidence="3" id="KW-1185">Reference proteome</keyword>
<evidence type="ECO:0000313" key="3">
    <source>
        <dbReference type="Proteomes" id="UP001595690"/>
    </source>
</evidence>
<dbReference type="PANTHER" id="PTHR46312">
    <property type="entry name" value="NACHT DOMAIN-CONTAINING PROTEIN"/>
    <property type="match status" value="1"/>
</dbReference>
<organism evidence="2 3">
    <name type="scientific">Lentzea rhizosphaerae</name>
    <dbReference type="NCBI Taxonomy" id="2041025"/>
    <lineage>
        <taxon>Bacteria</taxon>
        <taxon>Bacillati</taxon>
        <taxon>Actinomycetota</taxon>
        <taxon>Actinomycetes</taxon>
        <taxon>Pseudonocardiales</taxon>
        <taxon>Pseudonocardiaceae</taxon>
        <taxon>Lentzea</taxon>
    </lineage>
</organism>
<comment type="caution">
    <text evidence="2">The sequence shown here is derived from an EMBL/GenBank/DDBJ whole genome shotgun (WGS) entry which is preliminary data.</text>
</comment>
<dbReference type="EMBL" id="JBHRZI010000004">
    <property type="protein sequence ID" value="MFC3890373.1"/>
    <property type="molecule type" value="Genomic_DNA"/>
</dbReference>
<dbReference type="SUPFAM" id="SSF48431">
    <property type="entry name" value="Lipovitellin-phosvitin complex, superhelical domain"/>
    <property type="match status" value="1"/>
</dbReference>
<evidence type="ECO:0000313" key="2">
    <source>
        <dbReference type="EMBL" id="MFC3890373.1"/>
    </source>
</evidence>
<dbReference type="SUPFAM" id="SSF52540">
    <property type="entry name" value="P-loop containing nucleoside triphosphate hydrolases"/>
    <property type="match status" value="1"/>
</dbReference>
<dbReference type="InterPro" id="IPR027417">
    <property type="entry name" value="P-loop_NTPase"/>
</dbReference>
<dbReference type="InterPro" id="IPR007111">
    <property type="entry name" value="NACHT_NTPase"/>
</dbReference>
<dbReference type="Gene3D" id="3.40.50.300">
    <property type="entry name" value="P-loop containing nucleotide triphosphate hydrolases"/>
    <property type="match status" value="1"/>
</dbReference>
<accession>A0ABV8BJ30</accession>
<evidence type="ECO:0000259" key="1">
    <source>
        <dbReference type="Pfam" id="PF05729"/>
    </source>
</evidence>
<dbReference type="Pfam" id="PF05729">
    <property type="entry name" value="NACHT"/>
    <property type="match status" value="1"/>
</dbReference>
<dbReference type="RefSeq" id="WP_382368054.1">
    <property type="nucleotide sequence ID" value="NZ_JBHRZI010000004.1"/>
</dbReference>
<sequence length="1707" mass="185740">MADDDLVGNSISGDPGIAFQAHTVNGNVYFNGAPPADDLPQCEPPLSWAETTELPAEIAHLLWAQDKAADLLPYQQLPGARTPSLGTVYVRQGLGGGVEDTSPDHTRPALIPDEHGRLVEMPAVPSVRLTVRPPAKSMRTALDADPHLLVLGGPGQGKSTLTLRLTADIVRSWSVRSDDDAPLAEPVIPLRITARTLAQHLGSSFTRALADCAFAEYGRYLNGPLEPSFFAERVAGCRWLLLVDALDEVADSTLRATLVHTLSAWASRPQYRVLLTTRPTEGGALAALQRAGASRYELQPFDQEALRRFAHSWFEELGGDHADRFLHQVREAHLEELAEVPLLATIAAIVFEQFRDRPLPGNQFELYECYLEYIRRDHETAEAFDRYRVSLIEHLGRTRLATDGSLALAVHEWALRHDVGQVDALIAYLAHVGPFVQRGNDISFLHHSFAEHVAATSEARELPAEFVAEHDDFAELLHAARPDESGRFARAVLLHYTHLHVAEADRLLGWLHTGGSDEHLLAARLLAQHVPTSASAVREFLAIAQAWAMTTKHPALLILQQVSRATRHPGLIEWLAELMETASAPWESRAEAAIALAVRLRCAHTDAAVAFLRSALDDDSIGVDDRLTAADALAHSGSSESEAAERGLRAVLDDPSASGADCRSAAVVLAAFEGDARAHAVAALKRLVADEDTPAEDMVEAATGLLEIDVEFHDLAADVFLAVLQDTMHSVQGKRDATIGLASLGRRDAAAEALSAMFGNRLMPARYRSDAASMLALLGPQQRAVAGELLKSELAASTTSTTDKILFATELARLGHREFAVEVLRELLARPATSWGQLGSAASSLAALGPAFREEASRHFEEILEHLSPSGSDYALALRELAGLGEPHRSRAVAMMSAFVADPTADAETRCTVASNLVRSAPELRADVVRDLLSITRTEQDRAVLSQAWQELRRLGPDLRGQAKQAMLVLAAQDREGGDVPCELGTVFRWYSPADQVEAADVLRVAADDESRGVRTRLAAVHGLVRLGHRFHRQAADLLCDLIAANPNMDLLFAVCQFAFSGAGRGVRATLAAALRDVLRDHRQSSGVACSAVAGLDELGHRAADEDLRRIVADHSAKTDLRAHSALTLMSRGVDCSPSATSLVFRAADEMWNEDWHPHVARLAANGVDVRAQCLDVLAGPDTPVDARLLVASLLGDDGRAVLREFAEDPYLTISSRRLAYRLLADVDPAALTDAVEFHRELMDDPDEQLHDRLMTAVLLLRVDRSFTKSTMSMLWHAVDALSLRENSRASAARRLNALASSPSPRLVQAMIGLIRAPGLGASLRHVLTGLLPRALRTAAERVLLADASSALDVRVPDRDGWGDFPLGAEAEAVLRDVLADITSTAGDRRKAAVVLAELSAEFVPEAVCVLLSDGSPRALAEAAKLGEWQRVRDFVLDDTLPPRERRATALLLRGLADDPAVREMLVRQKGLSWRDRVEVLAYLKHHDELRALRDDRAGMPVQRCFAAVALFDLTSADRAAGARLAREIASDAAMRPILRQVVADDLAELGSRGRAEAAVLLRTLGTDRRVSPLARSWSLNQARNHAPSCQSELVDVQREVAAASPPLVKATLLSSISWAPCWEAIEELLRMAADRRLTPRVRLLSAKFVVDRRKDLKGRCAVVAREIAFDADAPRHIRLQAAKHLARWSEVMREDARALVLELRGL</sequence>
<gene>
    <name evidence="2" type="ORF">ACFOWZ_02725</name>
</gene>
<name>A0ABV8BJ30_9PSEU</name>
<dbReference type="InterPro" id="IPR011030">
    <property type="entry name" value="Lipovitellin_superhlx_dom"/>
</dbReference>
<protein>
    <submittedName>
        <fullName evidence="2">NACHT domain-containing protein</fullName>
    </submittedName>
</protein>
<feature type="domain" description="NACHT" evidence="1">
    <location>
        <begin position="149"/>
        <end position="316"/>
    </location>
</feature>
<proteinExistence type="predicted"/>
<dbReference type="Proteomes" id="UP001595690">
    <property type="component" value="Unassembled WGS sequence"/>
</dbReference>